<dbReference type="Proteomes" id="UP001239445">
    <property type="component" value="Unassembled WGS sequence"/>
</dbReference>
<comment type="caution">
    <text evidence="2">The sequence shown here is derived from an EMBL/GenBank/DDBJ whole genome shotgun (WGS) entry which is preliminary data.</text>
</comment>
<sequence length="131" mass="15116">MYIRPAVSVQHTLTAMNGDGAGRSGVGVKWSVWSVGVQLRCDACVDRCRAVSSRLERLLGIYCFFVCCYLGYLPTYLPTLRVALYLSLWVAFALFFRWYEHFGVEMLTSQENGVDPRRWRYRRTEEIVCSP</sequence>
<keyword evidence="3" id="KW-1185">Reference proteome</keyword>
<keyword evidence="1" id="KW-0812">Transmembrane</keyword>
<gene>
    <name evidence="2" type="ORF">QBC47DRAFT_47861</name>
</gene>
<keyword evidence="1" id="KW-1133">Transmembrane helix</keyword>
<reference evidence="2" key="1">
    <citation type="submission" date="2023-06" db="EMBL/GenBank/DDBJ databases">
        <title>Genome-scale phylogeny and comparative genomics of the fungal order Sordariales.</title>
        <authorList>
            <consortium name="Lawrence Berkeley National Laboratory"/>
            <person name="Hensen N."/>
            <person name="Bonometti L."/>
            <person name="Westerberg I."/>
            <person name="Brannstrom I.O."/>
            <person name="Guillou S."/>
            <person name="Cros-Aarteil S."/>
            <person name="Calhoun S."/>
            <person name="Haridas S."/>
            <person name="Kuo A."/>
            <person name="Mondo S."/>
            <person name="Pangilinan J."/>
            <person name="Riley R."/>
            <person name="Labutti K."/>
            <person name="Andreopoulos B."/>
            <person name="Lipzen A."/>
            <person name="Chen C."/>
            <person name="Yanf M."/>
            <person name="Daum C."/>
            <person name="Ng V."/>
            <person name="Clum A."/>
            <person name="Steindorff A."/>
            <person name="Ohm R."/>
            <person name="Martin F."/>
            <person name="Silar P."/>
            <person name="Natvig D."/>
            <person name="Lalanne C."/>
            <person name="Gautier V."/>
            <person name="Ament-Velasquez S.L."/>
            <person name="Kruys A."/>
            <person name="Hutchinson M.I."/>
            <person name="Powell A.J."/>
            <person name="Barry K."/>
            <person name="Miller A.N."/>
            <person name="Grigoriev I.V."/>
            <person name="Debuchy R."/>
            <person name="Gladieux P."/>
            <person name="Thoren M.H."/>
            <person name="Johannesson H."/>
        </authorList>
    </citation>
    <scope>NUCLEOTIDE SEQUENCE</scope>
    <source>
        <strain evidence="2">PSN4</strain>
    </source>
</reference>
<evidence type="ECO:0000256" key="1">
    <source>
        <dbReference type="SAM" id="Phobius"/>
    </source>
</evidence>
<feature type="transmembrane region" description="Helical" evidence="1">
    <location>
        <begin position="82"/>
        <end position="99"/>
    </location>
</feature>
<dbReference type="AlphaFoldDB" id="A0AAJ0FA36"/>
<keyword evidence="1" id="KW-0472">Membrane</keyword>
<evidence type="ECO:0000313" key="3">
    <source>
        <dbReference type="Proteomes" id="UP001239445"/>
    </source>
</evidence>
<feature type="transmembrane region" description="Helical" evidence="1">
    <location>
        <begin position="59"/>
        <end position="76"/>
    </location>
</feature>
<proteinExistence type="predicted"/>
<dbReference type="EMBL" id="MU839837">
    <property type="protein sequence ID" value="KAK1753765.1"/>
    <property type="molecule type" value="Genomic_DNA"/>
</dbReference>
<name>A0AAJ0FA36_9PEZI</name>
<accession>A0AAJ0FA36</accession>
<organism evidence="2 3">
    <name type="scientific">Echria macrotheca</name>
    <dbReference type="NCBI Taxonomy" id="438768"/>
    <lineage>
        <taxon>Eukaryota</taxon>
        <taxon>Fungi</taxon>
        <taxon>Dikarya</taxon>
        <taxon>Ascomycota</taxon>
        <taxon>Pezizomycotina</taxon>
        <taxon>Sordariomycetes</taxon>
        <taxon>Sordariomycetidae</taxon>
        <taxon>Sordariales</taxon>
        <taxon>Schizotheciaceae</taxon>
        <taxon>Echria</taxon>
    </lineage>
</organism>
<evidence type="ECO:0000313" key="2">
    <source>
        <dbReference type="EMBL" id="KAK1753765.1"/>
    </source>
</evidence>
<protein>
    <submittedName>
        <fullName evidence="2">Uncharacterized protein</fullName>
    </submittedName>
</protein>